<evidence type="ECO:0000313" key="2">
    <source>
        <dbReference type="Proteomes" id="UP001233999"/>
    </source>
</evidence>
<protein>
    <submittedName>
        <fullName evidence="1">Uncharacterized protein</fullName>
    </submittedName>
</protein>
<dbReference type="EMBL" id="JASPKZ010007842">
    <property type="protein sequence ID" value="KAJ9581757.1"/>
    <property type="molecule type" value="Genomic_DNA"/>
</dbReference>
<feature type="non-terminal residue" evidence="1">
    <location>
        <position position="1"/>
    </location>
</feature>
<keyword evidence="2" id="KW-1185">Reference proteome</keyword>
<evidence type="ECO:0000313" key="1">
    <source>
        <dbReference type="EMBL" id="KAJ9581757.1"/>
    </source>
</evidence>
<dbReference type="Proteomes" id="UP001233999">
    <property type="component" value="Unassembled WGS sequence"/>
</dbReference>
<dbReference type="AlphaFoldDB" id="A0AAD8E9M1"/>
<comment type="caution">
    <text evidence="1">The sequence shown here is derived from an EMBL/GenBank/DDBJ whole genome shotgun (WGS) entry which is preliminary data.</text>
</comment>
<organism evidence="1 2">
    <name type="scientific">Diploptera punctata</name>
    <name type="common">Pacific beetle cockroach</name>
    <dbReference type="NCBI Taxonomy" id="6984"/>
    <lineage>
        <taxon>Eukaryota</taxon>
        <taxon>Metazoa</taxon>
        <taxon>Ecdysozoa</taxon>
        <taxon>Arthropoda</taxon>
        <taxon>Hexapoda</taxon>
        <taxon>Insecta</taxon>
        <taxon>Pterygota</taxon>
        <taxon>Neoptera</taxon>
        <taxon>Polyneoptera</taxon>
        <taxon>Dictyoptera</taxon>
        <taxon>Blattodea</taxon>
        <taxon>Blaberoidea</taxon>
        <taxon>Blaberidae</taxon>
        <taxon>Diplopterinae</taxon>
        <taxon>Diploptera</taxon>
    </lineage>
</organism>
<proteinExistence type="predicted"/>
<reference evidence="1" key="2">
    <citation type="submission" date="2023-05" db="EMBL/GenBank/DDBJ databases">
        <authorList>
            <person name="Fouks B."/>
        </authorList>
    </citation>
    <scope>NUCLEOTIDE SEQUENCE</scope>
    <source>
        <strain evidence="1">Stay&amp;Tobe</strain>
        <tissue evidence="1">Testes</tissue>
    </source>
</reference>
<reference evidence="1" key="1">
    <citation type="journal article" date="2023" name="IScience">
        <title>Live-bearing cockroach genome reveals convergent evolutionary mechanisms linked to viviparity in insects and beyond.</title>
        <authorList>
            <person name="Fouks B."/>
            <person name="Harrison M.C."/>
            <person name="Mikhailova A.A."/>
            <person name="Marchal E."/>
            <person name="English S."/>
            <person name="Carruthers M."/>
            <person name="Jennings E.C."/>
            <person name="Chiamaka E.L."/>
            <person name="Frigard R.A."/>
            <person name="Pippel M."/>
            <person name="Attardo G.M."/>
            <person name="Benoit J.B."/>
            <person name="Bornberg-Bauer E."/>
            <person name="Tobe S.S."/>
        </authorList>
    </citation>
    <scope>NUCLEOTIDE SEQUENCE</scope>
    <source>
        <strain evidence="1">Stay&amp;Tobe</strain>
    </source>
</reference>
<feature type="non-terminal residue" evidence="1">
    <location>
        <position position="53"/>
    </location>
</feature>
<sequence length="53" mass="6285">FTTSDKYPNFHHFWKSVSGVLNDWSSWCQMLIGERGERKTDNQFECSSIQVEK</sequence>
<gene>
    <name evidence="1" type="ORF">L9F63_003826</name>
</gene>
<name>A0AAD8E9M1_DIPPU</name>
<accession>A0AAD8E9M1</accession>